<dbReference type="AlphaFoldDB" id="A0A8B9JGR0"/>
<dbReference type="GO" id="GO:0005814">
    <property type="term" value="C:centriole"/>
    <property type="evidence" value="ECO:0007669"/>
    <property type="project" value="UniProtKB-SubCell"/>
</dbReference>
<keyword evidence="4" id="KW-0963">Cytoplasm</keyword>
<feature type="compositionally biased region" description="Acidic residues" evidence="12">
    <location>
        <begin position="454"/>
        <end position="474"/>
    </location>
</feature>
<dbReference type="InterPro" id="IPR051655">
    <property type="entry name" value="FAM161"/>
</dbReference>
<dbReference type="GO" id="GO:0005929">
    <property type="term" value="C:cilium"/>
    <property type="evidence" value="ECO:0007669"/>
    <property type="project" value="TreeGrafter"/>
</dbReference>
<dbReference type="Proteomes" id="UP000752171">
    <property type="component" value="Unassembled WGS sequence"/>
</dbReference>
<keyword evidence="8" id="KW-0206">Cytoskeleton</keyword>
<evidence type="ECO:0000256" key="8">
    <source>
        <dbReference type="ARBA" id="ARBA00023212"/>
    </source>
</evidence>
<accession>A0A8B9JGR0</accession>
<dbReference type="GO" id="GO:0044782">
    <property type="term" value="P:cilium organization"/>
    <property type="evidence" value="ECO:0007669"/>
    <property type="project" value="TreeGrafter"/>
</dbReference>
<comment type="similarity">
    <text evidence="3">Belongs to the FAM161 family.</text>
</comment>
<feature type="compositionally biased region" description="Basic residues" evidence="12">
    <location>
        <begin position="323"/>
        <end position="333"/>
    </location>
</feature>
<evidence type="ECO:0000256" key="3">
    <source>
        <dbReference type="ARBA" id="ARBA00006663"/>
    </source>
</evidence>
<gene>
    <name evidence="13" type="primary">FAM161A</name>
    <name evidence="13" type="ORF">AMEX_G17421</name>
</gene>
<evidence type="ECO:0000256" key="6">
    <source>
        <dbReference type="ARBA" id="ARBA00023054"/>
    </source>
</evidence>
<comment type="subcellular location">
    <subcellularLocation>
        <location evidence="2">Cytoplasm</location>
        <location evidence="2">Cytoskeleton</location>
        <location evidence="2">Cilium basal body</location>
    </subcellularLocation>
    <subcellularLocation>
        <location evidence="1">Cytoplasm</location>
        <location evidence="1">Cytoskeleton</location>
        <location evidence="1">Microtubule organizing center</location>
        <location evidence="1">Centrosome</location>
        <location evidence="1">Centriole</location>
    </subcellularLocation>
</comment>
<keyword evidence="9" id="KW-0966">Cell projection</keyword>
<dbReference type="OrthoDB" id="2150121at2759"/>
<keyword evidence="6" id="KW-0175">Coiled coil</keyword>
<comment type="function">
    <text evidence="10">Involved in ciliogenesis.</text>
</comment>
<reference evidence="14" key="2">
    <citation type="submission" date="2025-05" db="UniProtKB">
        <authorList>
            <consortium name="Ensembl"/>
        </authorList>
    </citation>
    <scope>IDENTIFICATION</scope>
</reference>
<dbReference type="Pfam" id="PF10595">
    <property type="entry name" value="FAM161A_B"/>
    <property type="match status" value="1"/>
</dbReference>
<evidence type="ECO:0000256" key="12">
    <source>
        <dbReference type="SAM" id="MobiDB-lite"/>
    </source>
</evidence>
<dbReference type="PANTHER" id="PTHR21501">
    <property type="entry name" value="PROTEIN FAM-161"/>
    <property type="match status" value="1"/>
</dbReference>
<feature type="compositionally biased region" description="Basic and acidic residues" evidence="12">
    <location>
        <begin position="124"/>
        <end position="152"/>
    </location>
</feature>
<proteinExistence type="inferred from homology"/>
<evidence type="ECO:0000313" key="15">
    <source>
        <dbReference type="Proteomes" id="UP000694621"/>
    </source>
</evidence>
<evidence type="ECO:0000256" key="4">
    <source>
        <dbReference type="ARBA" id="ARBA00022490"/>
    </source>
</evidence>
<feature type="region of interest" description="Disordered" evidence="12">
    <location>
        <begin position="302"/>
        <end position="380"/>
    </location>
</feature>
<feature type="region of interest" description="Disordered" evidence="12">
    <location>
        <begin position="443"/>
        <end position="479"/>
    </location>
</feature>
<organism evidence="14 15">
    <name type="scientific">Astyanax mexicanus</name>
    <name type="common">Blind cave fish</name>
    <name type="synonym">Astyanax fasciatus mexicanus</name>
    <dbReference type="NCBI Taxonomy" id="7994"/>
    <lineage>
        <taxon>Eukaryota</taxon>
        <taxon>Metazoa</taxon>
        <taxon>Chordata</taxon>
        <taxon>Craniata</taxon>
        <taxon>Vertebrata</taxon>
        <taxon>Euteleostomi</taxon>
        <taxon>Actinopterygii</taxon>
        <taxon>Neopterygii</taxon>
        <taxon>Teleostei</taxon>
        <taxon>Ostariophysi</taxon>
        <taxon>Characiformes</taxon>
        <taxon>Characoidei</taxon>
        <taxon>Acestrorhamphidae</taxon>
        <taxon>Acestrorhamphinae</taxon>
        <taxon>Astyanax</taxon>
    </lineage>
</organism>
<evidence type="ECO:0000256" key="1">
    <source>
        <dbReference type="ARBA" id="ARBA00004114"/>
    </source>
</evidence>
<dbReference type="InterPro" id="IPR019579">
    <property type="entry name" value="FAM161A/B"/>
</dbReference>
<reference evidence="13 16" key="1">
    <citation type="submission" date="2021-07" db="EMBL/GenBank/DDBJ databases">
        <authorList>
            <person name="Imarazene B."/>
            <person name="Zahm M."/>
            <person name="Klopp C."/>
            <person name="Cabau C."/>
            <person name="Beille S."/>
            <person name="Jouanno E."/>
            <person name="Castinel A."/>
            <person name="Lluch J."/>
            <person name="Gil L."/>
            <person name="Kuchtly C."/>
            <person name="Lopez Roques C."/>
            <person name="Donnadieu C."/>
            <person name="Parrinello H."/>
            <person name="Journot L."/>
            <person name="Du K."/>
            <person name="Schartl M."/>
            <person name="Retaux S."/>
            <person name="Guiguen Y."/>
        </authorList>
    </citation>
    <scope>NUCLEOTIDE SEQUENCE [LARGE SCALE GENOMIC DNA]</scope>
    <source>
        <strain evidence="13">Pach_M1</strain>
        <tissue evidence="13">Testis</tissue>
    </source>
</reference>
<feature type="compositionally biased region" description="Acidic residues" evidence="12">
    <location>
        <begin position="163"/>
        <end position="177"/>
    </location>
</feature>
<evidence type="ECO:0000256" key="7">
    <source>
        <dbReference type="ARBA" id="ARBA00023069"/>
    </source>
</evidence>
<keyword evidence="5" id="KW-0970">Cilium biogenesis/degradation</keyword>
<dbReference type="Proteomes" id="UP000694621">
    <property type="component" value="Unplaced"/>
</dbReference>
<dbReference type="Ensembl" id="ENSAMXT00005023422.1">
    <property type="protein sequence ID" value="ENSAMXP00005021190.1"/>
    <property type="gene ID" value="ENSAMXG00005011017.1"/>
</dbReference>
<evidence type="ECO:0000256" key="2">
    <source>
        <dbReference type="ARBA" id="ARBA00004120"/>
    </source>
</evidence>
<protein>
    <recommendedName>
        <fullName evidence="11">Protein FAM161A</fullName>
    </recommendedName>
</protein>
<evidence type="ECO:0000256" key="10">
    <source>
        <dbReference type="ARBA" id="ARBA00037165"/>
    </source>
</evidence>
<evidence type="ECO:0000313" key="13">
    <source>
        <dbReference type="EMBL" id="KAG9268444.1"/>
    </source>
</evidence>
<feature type="region of interest" description="Disordered" evidence="12">
    <location>
        <begin position="123"/>
        <end position="232"/>
    </location>
</feature>
<keyword evidence="7" id="KW-0969">Cilium</keyword>
<evidence type="ECO:0000256" key="11">
    <source>
        <dbReference type="ARBA" id="ARBA00039949"/>
    </source>
</evidence>
<feature type="compositionally biased region" description="Polar residues" evidence="12">
    <location>
        <begin position="209"/>
        <end position="221"/>
    </location>
</feature>
<name>A0A8B9JGR0_ASTMX</name>
<dbReference type="PANTHER" id="PTHR21501:SF3">
    <property type="entry name" value="PROTEIN FAM161A"/>
    <property type="match status" value="1"/>
</dbReference>
<evidence type="ECO:0000313" key="16">
    <source>
        <dbReference type="Proteomes" id="UP000752171"/>
    </source>
</evidence>
<sequence>MSPTARNQNCEDLQVAGYPIMRTQKLEASELQALYGEDRDEDEEQQVEVELPGERIAEEGVNEFTYLSDMPPHSRRQSYRQVLHKEVFFSNEAYYCRLEELKKTHLKNIADLQRLYLNQVASAQKDRQLEDKDQDTREQVASRPQPRDDTHQKLIGSDQSDTSVEEQVSEPEDEPEWENPRREPHVKQALLTPPTNPPPQKNWCPFLKISSSPSPANQQSRQVEKVDTRRRGSKVTIPQPFHMTLREEERKLHRVKTRSEVELENERLRKELDELKECGRKFRATPAPVSTHLAPYEIVKTCHSHRQPDKEHVAEPPVEGHLGSHRLQKKPSQRRCAQEKPSQRRRVQNKASPGHCIKDKSVPGRRLQAKRHSAPPLPQQPFSFIERERKKKEMKLLAELNNLTPREERRVFKARPVPRSLYRCNSQDFQLYGAISLHSRAQEHRLSSTAPSDFFEESQQEEEVDEEEGNEDNEVFLPHRGWGEKMKKVKKEQNGERERDWSYIRPLRRASASQSQEVLPACKSDYISVKMSSECSVW</sequence>
<evidence type="ECO:0000313" key="14">
    <source>
        <dbReference type="Ensembl" id="ENSAMXP00005021190.1"/>
    </source>
</evidence>
<dbReference type="EMBL" id="JAICCE010000014">
    <property type="protein sequence ID" value="KAG9268444.1"/>
    <property type="molecule type" value="Genomic_DNA"/>
</dbReference>
<evidence type="ECO:0000256" key="9">
    <source>
        <dbReference type="ARBA" id="ARBA00023273"/>
    </source>
</evidence>
<evidence type="ECO:0000256" key="5">
    <source>
        <dbReference type="ARBA" id="ARBA00022794"/>
    </source>
</evidence>